<feature type="region of interest" description="Disordered" evidence="1">
    <location>
        <begin position="80"/>
        <end position="114"/>
    </location>
</feature>
<evidence type="ECO:0000313" key="3">
    <source>
        <dbReference type="Proteomes" id="UP000269198"/>
    </source>
</evidence>
<dbReference type="Proteomes" id="UP000269198">
    <property type="component" value="Unassembled WGS sequence"/>
</dbReference>
<dbReference type="AlphaFoldDB" id="A0A3N0EIU2"/>
<protein>
    <submittedName>
        <fullName evidence="2">Uncharacterized protein</fullName>
    </submittedName>
</protein>
<comment type="caution">
    <text evidence="2">The sequence shown here is derived from an EMBL/GenBank/DDBJ whole genome shotgun (WGS) entry which is preliminary data.</text>
</comment>
<organism evidence="2 3">
    <name type="scientific">Halostreptopolyspora alba</name>
    <dbReference type="NCBI Taxonomy" id="2487137"/>
    <lineage>
        <taxon>Bacteria</taxon>
        <taxon>Bacillati</taxon>
        <taxon>Actinomycetota</taxon>
        <taxon>Actinomycetes</taxon>
        <taxon>Streptosporangiales</taxon>
        <taxon>Nocardiopsidaceae</taxon>
        <taxon>Halostreptopolyspora</taxon>
    </lineage>
</organism>
<keyword evidence="3" id="KW-1185">Reference proteome</keyword>
<accession>A0A3N0EIU2</accession>
<feature type="compositionally biased region" description="Basic and acidic residues" evidence="1">
    <location>
        <begin position="105"/>
        <end position="114"/>
    </location>
</feature>
<dbReference type="EMBL" id="RJMB01000001">
    <property type="protein sequence ID" value="RNL87609.1"/>
    <property type="molecule type" value="Genomic_DNA"/>
</dbReference>
<dbReference type="OrthoDB" id="3439305at2"/>
<reference evidence="2 3" key="1">
    <citation type="submission" date="2018-11" db="EMBL/GenBank/DDBJ databases">
        <title>The genome draft of YIM 96095.</title>
        <authorList>
            <person name="Tang S.-K."/>
            <person name="Chunyu W.-X."/>
            <person name="Feng Y.-Z."/>
        </authorList>
    </citation>
    <scope>NUCLEOTIDE SEQUENCE [LARGE SCALE GENOMIC DNA]</scope>
    <source>
        <strain evidence="2 3">YIM 96095</strain>
    </source>
</reference>
<feature type="region of interest" description="Disordered" evidence="1">
    <location>
        <begin position="1"/>
        <end position="29"/>
    </location>
</feature>
<feature type="compositionally biased region" description="Pro residues" evidence="1">
    <location>
        <begin position="1"/>
        <end position="10"/>
    </location>
</feature>
<dbReference type="RefSeq" id="WP_123199474.1">
    <property type="nucleotide sequence ID" value="NZ_RJMB01000001.1"/>
</dbReference>
<evidence type="ECO:0000256" key="1">
    <source>
        <dbReference type="SAM" id="MobiDB-lite"/>
    </source>
</evidence>
<name>A0A3N0EIU2_9ACTN</name>
<evidence type="ECO:0000313" key="2">
    <source>
        <dbReference type="EMBL" id="RNL87609.1"/>
    </source>
</evidence>
<gene>
    <name evidence="2" type="ORF">EFW17_02035</name>
</gene>
<sequence>MPEPTVPSPAPAVERTAATIPPEPQLPEESLWLHEEFGGWWRIDYEPMCATAPYTARPRFAAGRTLRADTARLLGRVLALATPDEEDEDPTETGRPVPAPAPARRVRDERGGPE</sequence>
<proteinExistence type="predicted"/>